<evidence type="ECO:0000256" key="4">
    <source>
        <dbReference type="ARBA" id="ARBA00006825"/>
    </source>
</evidence>
<dbReference type="InterPro" id="IPR026877">
    <property type="entry name" value="DXPR_C"/>
</dbReference>
<keyword evidence="6" id="KW-0479">Metal-binding</keyword>
<protein>
    <recommendedName>
        <fullName evidence="12">1-deoxy-D-xylulose 5-phosphate reductoisomerase, apicoplastic</fullName>
        <ecNumber evidence="5">1.1.1.267</ecNumber>
    </recommendedName>
</protein>
<evidence type="ECO:0000256" key="3">
    <source>
        <dbReference type="ARBA" id="ARBA00005094"/>
    </source>
</evidence>
<gene>
    <name evidence="17" type="primary">dxr</name>
    <name evidence="17" type="ORF">NPIL_69411</name>
</gene>
<dbReference type="EMBL" id="BMAW01041145">
    <property type="protein sequence ID" value="GFU62492.1"/>
    <property type="molecule type" value="Genomic_DNA"/>
</dbReference>
<dbReference type="Pfam" id="PF02670">
    <property type="entry name" value="DXP_reductoisom"/>
    <property type="match status" value="1"/>
</dbReference>
<comment type="cofactor">
    <cofactor evidence="1">
        <name>Mn(2+)</name>
        <dbReference type="ChEBI" id="CHEBI:29035"/>
    </cofactor>
</comment>
<evidence type="ECO:0000256" key="8">
    <source>
        <dbReference type="ARBA" id="ARBA00023002"/>
    </source>
</evidence>
<comment type="cofactor">
    <cofactor evidence="2">
        <name>Mg(2+)</name>
        <dbReference type="ChEBI" id="CHEBI:18420"/>
    </cofactor>
</comment>
<keyword evidence="10" id="KW-0414">Isoprene biosynthesis</keyword>
<dbReference type="NCBIfam" id="TIGR00243">
    <property type="entry name" value="Dxr"/>
    <property type="match status" value="1"/>
</dbReference>
<dbReference type="Pfam" id="PF13288">
    <property type="entry name" value="DXPR_C"/>
    <property type="match status" value="1"/>
</dbReference>
<evidence type="ECO:0000256" key="2">
    <source>
        <dbReference type="ARBA" id="ARBA00001946"/>
    </source>
</evidence>
<dbReference type="OrthoDB" id="6731534at2759"/>
<evidence type="ECO:0000256" key="1">
    <source>
        <dbReference type="ARBA" id="ARBA00001936"/>
    </source>
</evidence>
<dbReference type="GO" id="GO:0030145">
    <property type="term" value="F:manganese ion binding"/>
    <property type="evidence" value="ECO:0007669"/>
    <property type="project" value="TreeGrafter"/>
</dbReference>
<dbReference type="InterPro" id="IPR036291">
    <property type="entry name" value="NAD(P)-bd_dom_sf"/>
</dbReference>
<keyword evidence="18" id="KW-1185">Reference proteome</keyword>
<dbReference type="Gene3D" id="3.40.50.720">
    <property type="entry name" value="NAD(P)-binding Rossmann-like Domain"/>
    <property type="match status" value="1"/>
</dbReference>
<name>A0A8X6R049_NEPPI</name>
<evidence type="ECO:0000313" key="17">
    <source>
        <dbReference type="EMBL" id="GFU62492.1"/>
    </source>
</evidence>
<evidence type="ECO:0000313" key="18">
    <source>
        <dbReference type="Proteomes" id="UP000887013"/>
    </source>
</evidence>
<dbReference type="Proteomes" id="UP000887013">
    <property type="component" value="Unassembled WGS sequence"/>
</dbReference>
<dbReference type="HAMAP" id="MF_00183">
    <property type="entry name" value="DXP_reductoisom"/>
    <property type="match status" value="1"/>
</dbReference>
<evidence type="ECO:0000259" key="14">
    <source>
        <dbReference type="Pfam" id="PF02670"/>
    </source>
</evidence>
<feature type="compositionally biased region" description="Basic and acidic residues" evidence="13">
    <location>
        <begin position="135"/>
        <end position="145"/>
    </location>
</feature>
<evidence type="ECO:0000256" key="12">
    <source>
        <dbReference type="ARBA" id="ARBA00073770"/>
    </source>
</evidence>
<dbReference type="SUPFAM" id="SSF55347">
    <property type="entry name" value="Glyceraldehyde-3-phosphate dehydrogenase-like, C-terminal domain"/>
    <property type="match status" value="1"/>
</dbReference>
<evidence type="ECO:0000256" key="6">
    <source>
        <dbReference type="ARBA" id="ARBA00022723"/>
    </source>
</evidence>
<proteinExistence type="inferred from homology"/>
<comment type="similarity">
    <text evidence="4">Belongs to the DXR family.</text>
</comment>
<dbReference type="InterPro" id="IPR003821">
    <property type="entry name" value="DXP_reductoisomerase"/>
</dbReference>
<comment type="catalytic activity">
    <reaction evidence="11">
        <text>2-C-methyl-D-erythritol 4-phosphate + NADP(+) = 1-deoxy-D-xylulose 5-phosphate + NADPH + H(+)</text>
        <dbReference type="Rhea" id="RHEA:13717"/>
        <dbReference type="ChEBI" id="CHEBI:15378"/>
        <dbReference type="ChEBI" id="CHEBI:57783"/>
        <dbReference type="ChEBI" id="CHEBI:57792"/>
        <dbReference type="ChEBI" id="CHEBI:58262"/>
        <dbReference type="ChEBI" id="CHEBI:58349"/>
        <dbReference type="EC" id="1.1.1.267"/>
    </reaction>
    <physiologicalReaction direction="right-to-left" evidence="11">
        <dbReference type="Rhea" id="RHEA:13719"/>
    </physiologicalReaction>
</comment>
<dbReference type="PANTHER" id="PTHR30525:SF0">
    <property type="entry name" value="1-DEOXY-D-XYLULOSE 5-PHOSPHATE REDUCTOISOMERASE, CHLOROPLASTIC"/>
    <property type="match status" value="1"/>
</dbReference>
<evidence type="ECO:0000259" key="15">
    <source>
        <dbReference type="Pfam" id="PF08436"/>
    </source>
</evidence>
<evidence type="ECO:0000259" key="16">
    <source>
        <dbReference type="Pfam" id="PF13288"/>
    </source>
</evidence>
<comment type="caution">
    <text evidence="17">The sequence shown here is derived from an EMBL/GenBank/DDBJ whole genome shotgun (WGS) entry which is preliminary data.</text>
</comment>
<evidence type="ECO:0000256" key="11">
    <source>
        <dbReference type="ARBA" id="ARBA00048543"/>
    </source>
</evidence>
<feature type="compositionally biased region" description="Basic and acidic residues" evidence="13">
    <location>
        <begin position="107"/>
        <end position="121"/>
    </location>
</feature>
<dbReference type="EC" id="1.1.1.267" evidence="5"/>
<dbReference type="InterPro" id="IPR036169">
    <property type="entry name" value="DXPR_C_sf"/>
</dbReference>
<feature type="region of interest" description="Disordered" evidence="13">
    <location>
        <begin position="1"/>
        <end position="30"/>
    </location>
</feature>
<keyword evidence="8" id="KW-0560">Oxidoreductase</keyword>
<evidence type="ECO:0000256" key="5">
    <source>
        <dbReference type="ARBA" id="ARBA00012366"/>
    </source>
</evidence>
<dbReference type="SUPFAM" id="SSF51735">
    <property type="entry name" value="NAD(P)-binding Rossmann-fold domains"/>
    <property type="match status" value="1"/>
</dbReference>
<keyword evidence="7" id="KW-0521">NADP</keyword>
<sequence length="551" mass="59719">MSEAQGPNIAEWQAQQQHQEAAGEKSGFGLGHSDSVSTVVDGMKWLFNFHEGAIAAYSNVFEGLVSGSSLVTLFGKSGNMFGIKFLESLAEHFSGGGGEDMPSEGMDMAHGDDGPHSDDYPHANNEMAHNADGLQDMHDAGDHHGQSFSPGPSPSVGDDHGPELVKKVSVLGSTGSVGKKTVDLLSRRKEEYQVEALSAHSDFALLAHQAKLLNAKYVAISDERFYKDLRENLLGTDVKIAIGATNIATIPVDLSVVAIIGIAGLEPVMHIIESGTKVIALANKESIVCGGKLLLKKAKEKNVQIIPIDSEHNAIFQVLQNDDKCVEKIILTVSGGPFLNYSSEQLRNITVDQALSHPTWNMGRKISVDSATMMNKALEIIEAHNLFNISPDKIEAIVHPESIVHGIVTYKDGFNFAVLAETDMAIPISYALSWPERSALNRKLDLTKQGKLTFQEPDHKRFPALKLSMAVLNSSAPQTNSIVLNAANEIAVNEFLKSRIGFLKIVEVVESTMESFDSYTDINSLSDIINIDCESRIIANKIVESKVVAYS</sequence>
<dbReference type="Pfam" id="PF08436">
    <property type="entry name" value="DXP_redisom_C"/>
    <property type="match status" value="1"/>
</dbReference>
<accession>A0A8X6R049</accession>
<evidence type="ECO:0000256" key="13">
    <source>
        <dbReference type="SAM" id="MobiDB-lite"/>
    </source>
</evidence>
<dbReference type="GO" id="GO:0030604">
    <property type="term" value="F:1-deoxy-D-xylulose-5-phosphate reductoisomerase activity"/>
    <property type="evidence" value="ECO:0007669"/>
    <property type="project" value="UniProtKB-EC"/>
</dbReference>
<evidence type="ECO:0000256" key="9">
    <source>
        <dbReference type="ARBA" id="ARBA00023211"/>
    </source>
</evidence>
<comment type="pathway">
    <text evidence="3">Isoprenoid biosynthesis; isopentenyl diphosphate biosynthesis via DXP pathway; isopentenyl diphosphate from 1-deoxy-D-xylulose 5-phosphate: step 1/6.</text>
</comment>
<evidence type="ECO:0000256" key="10">
    <source>
        <dbReference type="ARBA" id="ARBA00023229"/>
    </source>
</evidence>
<dbReference type="FunFam" id="3.40.50.720:FF:000045">
    <property type="entry name" value="1-deoxy-D-xylulose 5-phosphate reductoisomerase"/>
    <property type="match status" value="1"/>
</dbReference>
<dbReference type="GO" id="GO:0070402">
    <property type="term" value="F:NADPH binding"/>
    <property type="evidence" value="ECO:0007669"/>
    <property type="project" value="InterPro"/>
</dbReference>
<feature type="compositionally biased region" description="Low complexity" evidence="13">
    <location>
        <begin position="10"/>
        <end position="20"/>
    </location>
</feature>
<dbReference type="InterPro" id="IPR013644">
    <property type="entry name" value="DXP_reductoisomerase_C"/>
</dbReference>
<dbReference type="SUPFAM" id="SSF69055">
    <property type="entry name" value="1-deoxy-D-xylulose-5-phosphate reductoisomerase, C-terminal domain"/>
    <property type="match status" value="1"/>
</dbReference>
<organism evidence="17 18">
    <name type="scientific">Nephila pilipes</name>
    <name type="common">Giant wood spider</name>
    <name type="synonym">Nephila maculata</name>
    <dbReference type="NCBI Taxonomy" id="299642"/>
    <lineage>
        <taxon>Eukaryota</taxon>
        <taxon>Metazoa</taxon>
        <taxon>Ecdysozoa</taxon>
        <taxon>Arthropoda</taxon>
        <taxon>Chelicerata</taxon>
        <taxon>Arachnida</taxon>
        <taxon>Araneae</taxon>
        <taxon>Araneomorphae</taxon>
        <taxon>Entelegynae</taxon>
        <taxon>Araneoidea</taxon>
        <taxon>Nephilidae</taxon>
        <taxon>Nephila</taxon>
    </lineage>
</organism>
<dbReference type="Gene3D" id="1.10.1740.10">
    <property type="match status" value="1"/>
</dbReference>
<feature type="domain" description="1-deoxy-D-xylulose 5-phosphate reductoisomerase N-terminal" evidence="14">
    <location>
        <begin position="168"/>
        <end position="291"/>
    </location>
</feature>
<reference evidence="17" key="1">
    <citation type="submission" date="2020-08" db="EMBL/GenBank/DDBJ databases">
        <title>Multicomponent nature underlies the extraordinary mechanical properties of spider dragline silk.</title>
        <authorList>
            <person name="Kono N."/>
            <person name="Nakamura H."/>
            <person name="Mori M."/>
            <person name="Yoshida Y."/>
            <person name="Ohtoshi R."/>
            <person name="Malay A.D."/>
            <person name="Moran D.A.P."/>
            <person name="Tomita M."/>
            <person name="Numata K."/>
            <person name="Arakawa K."/>
        </authorList>
    </citation>
    <scope>NUCLEOTIDE SEQUENCE</scope>
</reference>
<evidence type="ECO:0000256" key="7">
    <source>
        <dbReference type="ARBA" id="ARBA00022857"/>
    </source>
</evidence>
<dbReference type="AlphaFoldDB" id="A0A8X6R049"/>
<dbReference type="GO" id="GO:0008299">
    <property type="term" value="P:isoprenoid biosynthetic process"/>
    <property type="evidence" value="ECO:0007669"/>
    <property type="project" value="UniProtKB-KW"/>
</dbReference>
<feature type="domain" description="DXP reductoisomerase C-terminal" evidence="16">
    <location>
        <begin position="419"/>
        <end position="536"/>
    </location>
</feature>
<feature type="region of interest" description="Disordered" evidence="13">
    <location>
        <begin position="94"/>
        <end position="162"/>
    </location>
</feature>
<feature type="domain" description="1-deoxy-D-xylulose 5-phosphate reductoisomerase C-terminal" evidence="15">
    <location>
        <begin position="305"/>
        <end position="387"/>
    </location>
</feature>
<keyword evidence="9" id="KW-0464">Manganese</keyword>
<dbReference type="InterPro" id="IPR013512">
    <property type="entry name" value="DXP_reductoisomerase_N"/>
</dbReference>
<dbReference type="PANTHER" id="PTHR30525">
    <property type="entry name" value="1-DEOXY-D-XYLULOSE 5-PHOSPHATE REDUCTOISOMERASE"/>
    <property type="match status" value="1"/>
</dbReference>